<dbReference type="Pfam" id="PF00135">
    <property type="entry name" value="COesterase"/>
    <property type="match status" value="1"/>
</dbReference>
<dbReference type="PANTHER" id="PTHR43903">
    <property type="entry name" value="NEUROLIGIN"/>
    <property type="match status" value="1"/>
</dbReference>
<evidence type="ECO:0000256" key="1">
    <source>
        <dbReference type="ARBA" id="ARBA00005964"/>
    </source>
</evidence>
<dbReference type="EMBL" id="GL442585">
    <property type="protein sequence ID" value="EFN63272.1"/>
    <property type="molecule type" value="Genomic_DNA"/>
</dbReference>
<name>E2ATH2_CAMFO</name>
<keyword evidence="2" id="KW-0325">Glycoprotein</keyword>
<organism evidence="5">
    <name type="scientific">Camponotus floridanus</name>
    <name type="common">Florida carpenter ant</name>
    <dbReference type="NCBI Taxonomy" id="104421"/>
    <lineage>
        <taxon>Eukaryota</taxon>
        <taxon>Metazoa</taxon>
        <taxon>Ecdysozoa</taxon>
        <taxon>Arthropoda</taxon>
        <taxon>Hexapoda</taxon>
        <taxon>Insecta</taxon>
        <taxon>Pterygota</taxon>
        <taxon>Neoptera</taxon>
        <taxon>Endopterygota</taxon>
        <taxon>Hymenoptera</taxon>
        <taxon>Apocrita</taxon>
        <taxon>Aculeata</taxon>
        <taxon>Formicoidea</taxon>
        <taxon>Formicidae</taxon>
        <taxon>Formicinae</taxon>
        <taxon>Camponotus</taxon>
    </lineage>
</organism>
<gene>
    <name evidence="4" type="ORF">EAG_03106</name>
</gene>
<dbReference type="Gene3D" id="3.40.50.1820">
    <property type="entry name" value="alpha/beta hydrolase"/>
    <property type="match status" value="1"/>
</dbReference>
<dbReference type="InterPro" id="IPR051093">
    <property type="entry name" value="Neuroligin/BSAL"/>
</dbReference>
<dbReference type="SUPFAM" id="SSF53474">
    <property type="entry name" value="alpha/beta-Hydrolases"/>
    <property type="match status" value="1"/>
</dbReference>
<keyword evidence="5" id="KW-1185">Reference proteome</keyword>
<evidence type="ECO:0000313" key="4">
    <source>
        <dbReference type="EMBL" id="EFN63272.1"/>
    </source>
</evidence>
<protein>
    <submittedName>
        <fullName evidence="4">Neuroligin-2</fullName>
    </submittedName>
</protein>
<dbReference type="InterPro" id="IPR002018">
    <property type="entry name" value="CarbesteraseB"/>
</dbReference>
<proteinExistence type="inferred from homology"/>
<dbReference type="InParanoid" id="E2ATH2"/>
<evidence type="ECO:0000256" key="2">
    <source>
        <dbReference type="ARBA" id="ARBA00023180"/>
    </source>
</evidence>
<dbReference type="OMA" id="TMDFFIP"/>
<dbReference type="InterPro" id="IPR029058">
    <property type="entry name" value="AB_hydrolase_fold"/>
</dbReference>
<feature type="domain" description="Carboxylesterase type B" evidence="3">
    <location>
        <begin position="39"/>
        <end position="94"/>
    </location>
</feature>
<dbReference type="Proteomes" id="UP000000311">
    <property type="component" value="Unassembled WGS sequence"/>
</dbReference>
<evidence type="ECO:0000259" key="3">
    <source>
        <dbReference type="Pfam" id="PF00135"/>
    </source>
</evidence>
<comment type="similarity">
    <text evidence="1">Belongs to the type-B carboxylesterase/lipase family.</text>
</comment>
<accession>E2ATH2</accession>
<dbReference type="AlphaFoldDB" id="E2ATH2"/>
<evidence type="ECO:0000313" key="5">
    <source>
        <dbReference type="Proteomes" id="UP000000311"/>
    </source>
</evidence>
<reference evidence="4 5" key="1">
    <citation type="journal article" date="2010" name="Science">
        <title>Genomic comparison of the ants Camponotus floridanus and Harpegnathos saltator.</title>
        <authorList>
            <person name="Bonasio R."/>
            <person name="Zhang G."/>
            <person name="Ye C."/>
            <person name="Mutti N.S."/>
            <person name="Fang X."/>
            <person name="Qin N."/>
            <person name="Donahue G."/>
            <person name="Yang P."/>
            <person name="Li Q."/>
            <person name="Li C."/>
            <person name="Zhang P."/>
            <person name="Huang Z."/>
            <person name="Berger S.L."/>
            <person name="Reinberg D."/>
            <person name="Wang J."/>
            <person name="Liebig J."/>
        </authorList>
    </citation>
    <scope>NUCLEOTIDE SEQUENCE [LARGE SCALE GENOMIC DNA]</scope>
    <source>
        <strain evidence="5">C129</strain>
    </source>
</reference>
<sequence>MIELADKLALTTTTTTVSKSRLILSGISDLSPAARAIKADQKMGSVHGEELPFVFGAPLWVEGFGHFPKNYTRLEMALSESIMQYFANFVKTGTTMDFFIPIDSSHYFVHKIIKCIVYEIFDRSGTFGTPCIIDIAKRGTVDSVLA</sequence>